<organism evidence="1 2">
    <name type="scientific">Thermobacillus xylanilyticus</name>
    <dbReference type="NCBI Taxonomy" id="76633"/>
    <lineage>
        <taxon>Bacteria</taxon>
        <taxon>Bacillati</taxon>
        <taxon>Bacillota</taxon>
        <taxon>Bacilli</taxon>
        <taxon>Bacillales</taxon>
        <taxon>Paenibacillaceae</taxon>
        <taxon>Thermobacillus</taxon>
    </lineage>
</organism>
<sequence length="15" mass="1757">MMVREWFESDDAGSP</sequence>
<protein>
    <submittedName>
        <fullName evidence="1">Uncharacterized protein</fullName>
    </submittedName>
</protein>
<dbReference type="Proteomes" id="UP000681526">
    <property type="component" value="Unassembled WGS sequence"/>
</dbReference>
<evidence type="ECO:0000313" key="1">
    <source>
        <dbReference type="EMBL" id="CAG5082638.1"/>
    </source>
</evidence>
<accession>A0ABN7RSU6</accession>
<keyword evidence="2" id="KW-1185">Reference proteome</keyword>
<comment type="caution">
    <text evidence="1">The sequence shown here is derived from an EMBL/GenBank/DDBJ whole genome shotgun (WGS) entry which is preliminary data.</text>
</comment>
<gene>
    <name evidence="1" type="primary">txxe 1309</name>
    <name evidence="1" type="ORF">TXXE_06185</name>
</gene>
<proteinExistence type="predicted"/>
<reference evidence="1 2" key="1">
    <citation type="submission" date="2021-04" db="EMBL/GenBank/DDBJ databases">
        <authorList>
            <person name="Rakotoarivonina H."/>
        </authorList>
    </citation>
    <scope>NUCLEOTIDE SEQUENCE [LARGE SCALE GENOMIC DNA]</scope>
    <source>
        <strain evidence="1 2">XE</strain>
    </source>
</reference>
<dbReference type="EMBL" id="CAJRAY010000026">
    <property type="protein sequence ID" value="CAG5082638.1"/>
    <property type="molecule type" value="Genomic_DNA"/>
</dbReference>
<name>A0ABN7RSU6_THEXY</name>
<evidence type="ECO:0000313" key="2">
    <source>
        <dbReference type="Proteomes" id="UP000681526"/>
    </source>
</evidence>